<dbReference type="Proteomes" id="UP000253061">
    <property type="component" value="Unassembled WGS sequence"/>
</dbReference>
<gene>
    <name evidence="1" type="ORF">TH6_05295</name>
</gene>
<comment type="caution">
    <text evidence="1">The sequence shown here is derived from an EMBL/GenBank/DDBJ whole genome shotgun (WGS) entry which is preliminary data.</text>
</comment>
<evidence type="ECO:0000313" key="1">
    <source>
        <dbReference type="EMBL" id="RCK24131.1"/>
    </source>
</evidence>
<proteinExistence type="predicted"/>
<organism evidence="1 2">
    <name type="scientific">Thalassospira profundimaris</name>
    <dbReference type="NCBI Taxonomy" id="502049"/>
    <lineage>
        <taxon>Bacteria</taxon>
        <taxon>Pseudomonadati</taxon>
        <taxon>Pseudomonadota</taxon>
        <taxon>Alphaproteobacteria</taxon>
        <taxon>Rhodospirillales</taxon>
        <taxon>Thalassospiraceae</taxon>
        <taxon>Thalassospira</taxon>
    </lineage>
</organism>
<dbReference type="EMBL" id="JPWB01000002">
    <property type="protein sequence ID" value="RCK24131.1"/>
    <property type="molecule type" value="Genomic_DNA"/>
</dbReference>
<dbReference type="AlphaFoldDB" id="A0A367VI49"/>
<evidence type="ECO:0000313" key="2">
    <source>
        <dbReference type="Proteomes" id="UP000253061"/>
    </source>
</evidence>
<dbReference type="RefSeq" id="WP_062957104.1">
    <property type="nucleotide sequence ID" value="NZ_JPWB01000002.1"/>
</dbReference>
<reference evidence="1 2" key="1">
    <citation type="submission" date="2014-07" db="EMBL/GenBank/DDBJ databases">
        <title>Draft genome sequence of Thalassospira profundimaris R8-17.</title>
        <authorList>
            <person name="Lai Q."/>
            <person name="Shao Z."/>
        </authorList>
    </citation>
    <scope>NUCLEOTIDE SEQUENCE [LARGE SCALE GENOMIC DNA]</scope>
    <source>
        <strain evidence="1 2">R8-17</strain>
    </source>
</reference>
<accession>A0A367VI49</accession>
<protein>
    <submittedName>
        <fullName evidence="1">Phosphoribosylpyrophosphate synthetase</fullName>
    </submittedName>
</protein>
<name>A0A367VI49_9PROT</name>
<sequence>MNLIELQDLARERGFSHVFSASDNHVTCDGKQAKYSPDDLTIIDSRSVDAGTDPGDDATLYMIEANDGTRGMLIVPSSFDTDRNKADLIDHLRRKHG</sequence>